<accession>A0AA39WCG1</accession>
<dbReference type="InterPro" id="IPR002575">
    <property type="entry name" value="Aminoglycoside_PTrfase"/>
</dbReference>
<dbReference type="SUPFAM" id="SSF56112">
    <property type="entry name" value="Protein kinase-like (PK-like)"/>
    <property type="match status" value="1"/>
</dbReference>
<organism evidence="2 3">
    <name type="scientific">Bombardia bombarda</name>
    <dbReference type="NCBI Taxonomy" id="252184"/>
    <lineage>
        <taxon>Eukaryota</taxon>
        <taxon>Fungi</taxon>
        <taxon>Dikarya</taxon>
        <taxon>Ascomycota</taxon>
        <taxon>Pezizomycotina</taxon>
        <taxon>Sordariomycetes</taxon>
        <taxon>Sordariomycetidae</taxon>
        <taxon>Sordariales</taxon>
        <taxon>Lasiosphaeriaceae</taxon>
        <taxon>Bombardia</taxon>
    </lineage>
</organism>
<evidence type="ECO:0000313" key="3">
    <source>
        <dbReference type="Proteomes" id="UP001174934"/>
    </source>
</evidence>
<feature type="non-terminal residue" evidence="2">
    <location>
        <position position="1"/>
    </location>
</feature>
<evidence type="ECO:0000259" key="1">
    <source>
        <dbReference type="Pfam" id="PF01636"/>
    </source>
</evidence>
<keyword evidence="3" id="KW-1185">Reference proteome</keyword>
<dbReference type="Proteomes" id="UP001174934">
    <property type="component" value="Unassembled WGS sequence"/>
</dbReference>
<dbReference type="AlphaFoldDB" id="A0AA39WCG1"/>
<proteinExistence type="predicted"/>
<feature type="domain" description="Aminoglycoside phosphotransferase" evidence="1">
    <location>
        <begin position="101"/>
        <end position="190"/>
    </location>
</feature>
<dbReference type="Pfam" id="PF01636">
    <property type="entry name" value="APH"/>
    <property type="match status" value="1"/>
</dbReference>
<comment type="caution">
    <text evidence="2">The sequence shown here is derived from an EMBL/GenBank/DDBJ whole genome shotgun (WGS) entry which is preliminary data.</text>
</comment>
<name>A0AA39WCG1_9PEZI</name>
<dbReference type="InterPro" id="IPR011009">
    <property type="entry name" value="Kinase-like_dom_sf"/>
</dbReference>
<reference evidence="2" key="1">
    <citation type="submission" date="2023-06" db="EMBL/GenBank/DDBJ databases">
        <title>Genome-scale phylogeny and comparative genomics of the fungal order Sordariales.</title>
        <authorList>
            <consortium name="Lawrence Berkeley National Laboratory"/>
            <person name="Hensen N."/>
            <person name="Bonometti L."/>
            <person name="Westerberg I."/>
            <person name="Brannstrom I.O."/>
            <person name="Guillou S."/>
            <person name="Cros-Aarteil S."/>
            <person name="Calhoun S."/>
            <person name="Haridas S."/>
            <person name="Kuo A."/>
            <person name="Mondo S."/>
            <person name="Pangilinan J."/>
            <person name="Riley R."/>
            <person name="LaButti K."/>
            <person name="Andreopoulos B."/>
            <person name="Lipzen A."/>
            <person name="Chen C."/>
            <person name="Yanf M."/>
            <person name="Daum C."/>
            <person name="Ng V."/>
            <person name="Clum A."/>
            <person name="Steindorff A."/>
            <person name="Ohm R."/>
            <person name="Martin F."/>
            <person name="Silar P."/>
            <person name="Natvig D."/>
            <person name="Lalanne C."/>
            <person name="Gautier V."/>
            <person name="Ament-velasquez S.L."/>
            <person name="Kruys A."/>
            <person name="Hutchinson M.I."/>
            <person name="Powell A.J."/>
            <person name="Barry K."/>
            <person name="Miller A.N."/>
            <person name="Grigoriev I.V."/>
            <person name="Debuchy R."/>
            <person name="Gladieux P."/>
            <person name="Thoren M.H."/>
            <person name="Johannesson H."/>
        </authorList>
    </citation>
    <scope>NUCLEOTIDE SEQUENCE</scope>
    <source>
        <strain evidence="2">SMH3391-2</strain>
    </source>
</reference>
<dbReference type="EMBL" id="JAULSR010000009">
    <property type="protein sequence ID" value="KAK0612640.1"/>
    <property type="molecule type" value="Genomic_DNA"/>
</dbReference>
<evidence type="ECO:0000313" key="2">
    <source>
        <dbReference type="EMBL" id="KAK0612640.1"/>
    </source>
</evidence>
<gene>
    <name evidence="2" type="ORF">B0T17DRAFT_499288</name>
</gene>
<protein>
    <recommendedName>
        <fullName evidence="1">Aminoglycoside phosphotransferase domain-containing protein</fullName>
    </recommendedName>
</protein>
<sequence>LPMTKMDAFFSDKSATRQDCDSFAEKRFGGPITPVNAFANAQFGLVARHQHVGAVGALEVYSMPKLRGDTFVQASLRVAQDSVSIGPEERGRIHSACLARLDILWTTLPELQPAVQHVRNHIDKLFDPDTDYPLVPVHGDLSPSNMLVDRYTGNLTGVIDSGELSFLPLGFDFYALDNIIGEWSPDGWKERASAPSMRAHFWATLVPLMHLSDADIQNIKVAWLAGILFHFGTRSDAGLPGMAGHLNDNDSMGTQMPDELISDSLRRSQKSMPWEGLTYERD</sequence>
<dbReference type="Gene3D" id="3.90.1200.10">
    <property type="match status" value="1"/>
</dbReference>